<comment type="caution">
    <text evidence="1">The sequence shown here is derived from an EMBL/GenBank/DDBJ whole genome shotgun (WGS) entry which is preliminary data.</text>
</comment>
<evidence type="ECO:0000313" key="1">
    <source>
        <dbReference type="EMBL" id="MDO1449632.1"/>
    </source>
</evidence>
<dbReference type="EMBL" id="JAUKPO010000020">
    <property type="protein sequence ID" value="MDO1449632.1"/>
    <property type="molecule type" value="Genomic_DNA"/>
</dbReference>
<keyword evidence="2" id="KW-1185">Reference proteome</keyword>
<sequence length="206" mass="23997">MSKKVAIYAWCPVDRVRAEREALLMMSYIEANGYELIETYMDQEKPLRNKFTKEQERIIADCQSGRIEFILVYSFKRFTPSTSMIIFKKMLLMDSIGIDFKIFKCPLMDSTVSEEHKKHLIQFLQAMVNNDQLIFQSRMLSPRLIGKKLGRPAIPLEVKERLVELLAEKRSKQEIAQLLNIKLSTVKKYAQLLKEQTGNNNTTTLL</sequence>
<dbReference type="RefSeq" id="WP_302040436.1">
    <property type="nucleotide sequence ID" value="NZ_JAUKPO010000020.1"/>
</dbReference>
<dbReference type="InterPro" id="IPR036162">
    <property type="entry name" value="Resolvase-like_N_sf"/>
</dbReference>
<evidence type="ECO:0000313" key="2">
    <source>
        <dbReference type="Proteomes" id="UP001168528"/>
    </source>
</evidence>
<dbReference type="Gene3D" id="1.10.10.10">
    <property type="entry name" value="Winged helix-like DNA-binding domain superfamily/Winged helix DNA-binding domain"/>
    <property type="match status" value="1"/>
</dbReference>
<dbReference type="Proteomes" id="UP001168528">
    <property type="component" value="Unassembled WGS sequence"/>
</dbReference>
<protein>
    <recommendedName>
        <fullName evidence="3">Recombinase family protein</fullName>
    </recommendedName>
</protein>
<proteinExistence type="predicted"/>
<dbReference type="InterPro" id="IPR036388">
    <property type="entry name" value="WH-like_DNA-bd_sf"/>
</dbReference>
<gene>
    <name evidence="1" type="ORF">Q0590_25365</name>
</gene>
<reference evidence="1" key="1">
    <citation type="submission" date="2023-07" db="EMBL/GenBank/DDBJ databases">
        <title>The genome sequence of Rhodocytophaga aerolata KACC 12507.</title>
        <authorList>
            <person name="Zhang X."/>
        </authorList>
    </citation>
    <scope>NUCLEOTIDE SEQUENCE</scope>
    <source>
        <strain evidence="1">KACC 12507</strain>
    </source>
</reference>
<name>A0ABT8RC04_9BACT</name>
<evidence type="ECO:0008006" key="3">
    <source>
        <dbReference type="Google" id="ProtNLM"/>
    </source>
</evidence>
<organism evidence="1 2">
    <name type="scientific">Rhodocytophaga aerolata</name>
    <dbReference type="NCBI Taxonomy" id="455078"/>
    <lineage>
        <taxon>Bacteria</taxon>
        <taxon>Pseudomonadati</taxon>
        <taxon>Bacteroidota</taxon>
        <taxon>Cytophagia</taxon>
        <taxon>Cytophagales</taxon>
        <taxon>Rhodocytophagaceae</taxon>
        <taxon>Rhodocytophaga</taxon>
    </lineage>
</organism>
<accession>A0ABT8RC04</accession>
<dbReference type="SUPFAM" id="SSF46894">
    <property type="entry name" value="C-terminal effector domain of the bipartite response regulators"/>
    <property type="match status" value="1"/>
</dbReference>
<dbReference type="InterPro" id="IPR016032">
    <property type="entry name" value="Sig_transdc_resp-reg_C-effctor"/>
</dbReference>
<dbReference type="Gene3D" id="3.40.50.1390">
    <property type="entry name" value="Resolvase, N-terminal catalytic domain"/>
    <property type="match status" value="1"/>
</dbReference>